<organism evidence="1 2">
    <name type="scientific">Sphingomonas changbaiensis NBRC 104936</name>
    <dbReference type="NCBI Taxonomy" id="1219043"/>
    <lineage>
        <taxon>Bacteria</taxon>
        <taxon>Pseudomonadati</taxon>
        <taxon>Pseudomonadota</taxon>
        <taxon>Alphaproteobacteria</taxon>
        <taxon>Sphingomonadales</taxon>
        <taxon>Sphingomonadaceae</taxon>
        <taxon>Sphingomonas</taxon>
    </lineage>
</organism>
<name>A0A0E9MRD1_9SPHN</name>
<evidence type="ECO:0008006" key="3">
    <source>
        <dbReference type="Google" id="ProtNLM"/>
    </source>
</evidence>
<keyword evidence="2" id="KW-1185">Reference proteome</keyword>
<dbReference type="EMBL" id="BBWU01000038">
    <property type="protein sequence ID" value="GAO39695.1"/>
    <property type="molecule type" value="Genomic_DNA"/>
</dbReference>
<dbReference type="Proteomes" id="UP000033202">
    <property type="component" value="Unassembled WGS sequence"/>
</dbReference>
<dbReference type="NCBIfam" id="TIGR04256">
    <property type="entry name" value="GxxExxY"/>
    <property type="match status" value="1"/>
</dbReference>
<sequence length="132" mass="14883">MRADLEELARIAIDCGLKVHQAFGPGLLESAYEACLAYSLAERGFIVERQKPIPIRFNGIDIEMGFRADLLVEGRLLIELKSTEAHAPVHAKQVLTYLRLMDLPLGLLMNFGAPTFREGLRRLANDYYPPRD</sequence>
<dbReference type="STRING" id="1219043.SCH01S_38_00350"/>
<dbReference type="Pfam" id="PF13366">
    <property type="entry name" value="PDDEXK_3"/>
    <property type="match status" value="1"/>
</dbReference>
<dbReference type="AlphaFoldDB" id="A0A0E9MRD1"/>
<gene>
    <name evidence="1" type="ORF">SCH01S_38_00350</name>
</gene>
<accession>A0A0E9MRD1</accession>
<proteinExistence type="predicted"/>
<evidence type="ECO:0000313" key="1">
    <source>
        <dbReference type="EMBL" id="GAO39695.1"/>
    </source>
</evidence>
<reference evidence="1 2" key="1">
    <citation type="submission" date="2015-04" db="EMBL/GenBank/DDBJ databases">
        <title>Whole genome shotgun sequence of Sphingomonas changbaiensis NBRC 104936.</title>
        <authorList>
            <person name="Katano-Makiyama Y."/>
            <person name="Hosoyama A."/>
            <person name="Hashimoto M."/>
            <person name="Noguchi M."/>
            <person name="Tsuchikane K."/>
            <person name="Ohji S."/>
            <person name="Yamazoe A."/>
            <person name="Ichikawa N."/>
            <person name="Kimura A."/>
            <person name="Fujita N."/>
        </authorList>
    </citation>
    <scope>NUCLEOTIDE SEQUENCE [LARGE SCALE GENOMIC DNA]</scope>
    <source>
        <strain evidence="1 2">NBRC 104936</strain>
    </source>
</reference>
<dbReference type="RefSeq" id="WP_046348533.1">
    <property type="nucleotide sequence ID" value="NZ_BBWU01000038.1"/>
</dbReference>
<dbReference type="InterPro" id="IPR026350">
    <property type="entry name" value="GxxExxY"/>
</dbReference>
<comment type="caution">
    <text evidence="1">The sequence shown here is derived from an EMBL/GenBank/DDBJ whole genome shotgun (WGS) entry which is preliminary data.</text>
</comment>
<protein>
    <recommendedName>
        <fullName evidence="3">GxxExxY protein</fullName>
    </recommendedName>
</protein>
<dbReference type="OrthoDB" id="9806869at2"/>
<evidence type="ECO:0000313" key="2">
    <source>
        <dbReference type="Proteomes" id="UP000033202"/>
    </source>
</evidence>